<proteinExistence type="predicted"/>
<reference evidence="1 2" key="1">
    <citation type="submission" date="2015-06" db="EMBL/GenBank/DDBJ databases">
        <title>Draft genome of the moderately acidophilic sulfate reducer Candidatus Desulfosporosinus acididurans strain M1.</title>
        <authorList>
            <person name="Poehlein A."/>
            <person name="Petzsch P."/>
            <person name="Johnson B.D."/>
            <person name="Schloemann M."/>
            <person name="Daniel R."/>
            <person name="Muehling M."/>
        </authorList>
    </citation>
    <scope>NUCLEOTIDE SEQUENCE [LARGE SCALE GENOMIC DNA]</scope>
    <source>
        <strain evidence="1 2">M1</strain>
    </source>
</reference>
<dbReference type="EMBL" id="LDZY01000004">
    <property type="protein sequence ID" value="KLU66797.1"/>
    <property type="molecule type" value="Genomic_DNA"/>
</dbReference>
<evidence type="ECO:0000313" key="2">
    <source>
        <dbReference type="Proteomes" id="UP000036356"/>
    </source>
</evidence>
<dbReference type="PATRIC" id="fig|476652.3.peg.1504"/>
<dbReference type="RefSeq" id="WP_047809324.1">
    <property type="nucleotide sequence ID" value="NZ_LDZY01000004.1"/>
</dbReference>
<keyword evidence="2" id="KW-1185">Reference proteome</keyword>
<evidence type="ECO:0000313" key="1">
    <source>
        <dbReference type="EMBL" id="KLU66797.1"/>
    </source>
</evidence>
<dbReference type="AlphaFoldDB" id="A0A0J1FU21"/>
<sequence length="66" mass="7540">MKSTAKTLQLWEQRIKERVQNGLTIGEWSINLLSFGSAEESIMRLDSPNIANELIMSILNRSSIYL</sequence>
<protein>
    <submittedName>
        <fullName evidence="1">Uncharacterized protein</fullName>
    </submittedName>
</protein>
<comment type="caution">
    <text evidence="1">The sequence shown here is derived from an EMBL/GenBank/DDBJ whole genome shotgun (WGS) entry which is preliminary data.</text>
</comment>
<organism evidence="1 2">
    <name type="scientific">Desulfosporosinus acididurans</name>
    <dbReference type="NCBI Taxonomy" id="476652"/>
    <lineage>
        <taxon>Bacteria</taxon>
        <taxon>Bacillati</taxon>
        <taxon>Bacillota</taxon>
        <taxon>Clostridia</taxon>
        <taxon>Eubacteriales</taxon>
        <taxon>Desulfitobacteriaceae</taxon>
        <taxon>Desulfosporosinus</taxon>
    </lineage>
</organism>
<dbReference type="Proteomes" id="UP000036356">
    <property type="component" value="Unassembled WGS sequence"/>
</dbReference>
<gene>
    <name evidence="1" type="ORF">DEAC_c14650</name>
</gene>
<accession>A0A0J1FU21</accession>
<name>A0A0J1FU21_9FIRM</name>
<dbReference type="STRING" id="476652.DEAC_c14650"/>